<dbReference type="OrthoDB" id="16731at10239"/>
<dbReference type="KEGG" id="vg:26622610"/>
<keyword evidence="3" id="KW-1185">Reference proteome</keyword>
<dbReference type="GeneID" id="26622610"/>
<dbReference type="EMBL" id="KT591490">
    <property type="protein sequence ID" value="ALF00514.1"/>
    <property type="molecule type" value="Genomic_DNA"/>
</dbReference>
<name>A0A0M4S3X5_9CAUD</name>
<protein>
    <submittedName>
        <fullName evidence="2">Uncharacterized protein</fullName>
    </submittedName>
</protein>
<reference evidence="2 3" key="1">
    <citation type="submission" date="2015-08" db="EMBL/GenBank/DDBJ databases">
        <authorList>
            <person name="Bailey A.M."/>
            <person name="Bennett K.E."/>
            <person name="Carter P.S."/>
            <person name="Deans N.C."/>
            <person name="Dyle E.V."/>
            <person name="Florea A."/>
            <person name="Giraldo T.A."/>
            <person name="Hayes M.A."/>
            <person name="Ikejiani J."/>
            <person name="Seawell W.C."/>
            <person name="Shah H."/>
            <person name="Toussaint T.E."/>
            <person name="Coleman D."/>
            <person name="Hammonds-Odie L.P."/>
            <person name="Barrera A.L."/>
            <person name="Serrano M.G."/>
            <person name="Buck G."/>
            <person name="Lee V."/>
            <person name="Wang Y."/>
            <person name="Carvalho R."/>
            <person name="Voegtly L."/>
            <person name="Shi R."/>
            <person name="Duckworth R."/>
            <person name="Johnson A."/>
            <person name="Loviza R."/>
            <person name="Walstead R."/>
            <person name="Shah Z."/>
            <person name="Kiflezghi M."/>
            <person name="Wade K."/>
            <person name="Anders K.R."/>
            <person name="Bradley K.W."/>
            <person name="Asai D.J."/>
            <person name="Bowman C.A."/>
            <person name="Russell D.A."/>
            <person name="Pope W.H."/>
            <person name="Jacobs-Sera D."/>
            <person name="Hendrix R.W."/>
            <person name="Hatfull G.F."/>
        </authorList>
    </citation>
    <scope>NUCLEOTIDE SEQUENCE [LARGE SCALE GENOMIC DNA]</scope>
</reference>
<accession>A0A0M4S3X5</accession>
<dbReference type="Proteomes" id="UP000203479">
    <property type="component" value="Segment"/>
</dbReference>
<feature type="compositionally biased region" description="Polar residues" evidence="1">
    <location>
        <begin position="1"/>
        <end position="20"/>
    </location>
</feature>
<dbReference type="RefSeq" id="YP_009195326.1">
    <property type="nucleotide sequence ID" value="NC_028759.1"/>
</dbReference>
<organism evidence="2 3">
    <name type="scientific">Mycobacterium phage Mufasa</name>
    <dbReference type="NCBI Taxonomy" id="1718600"/>
    <lineage>
        <taxon>Viruses</taxon>
        <taxon>Duplodnaviria</taxon>
        <taxon>Heunggongvirae</taxon>
        <taxon>Uroviricota</taxon>
        <taxon>Caudoviricetes</taxon>
        <taxon>Weiservirinae</taxon>
        <taxon>Timquatrovirus</taxon>
        <taxon>Timquatrovirus mufasa</taxon>
    </lineage>
</organism>
<feature type="region of interest" description="Disordered" evidence="1">
    <location>
        <begin position="1"/>
        <end position="34"/>
    </location>
</feature>
<evidence type="ECO:0000256" key="1">
    <source>
        <dbReference type="SAM" id="MobiDB-lite"/>
    </source>
</evidence>
<gene>
    <name evidence="2" type="ORF">SEA_MUFASA_80</name>
</gene>
<proteinExistence type="predicted"/>
<evidence type="ECO:0000313" key="2">
    <source>
        <dbReference type="EMBL" id="ALF00514.1"/>
    </source>
</evidence>
<evidence type="ECO:0000313" key="3">
    <source>
        <dbReference type="Proteomes" id="UP000203479"/>
    </source>
</evidence>
<sequence length="103" mass="11381">MTAQHSSCLAVDSSTPTPQARGNRPRPEPEEGLMHNTHVYGESAVEFAVGQRVAVHPITPQFMQGDRYGEVVLVGRTRVSVKLDRSGRTLRFSPQNLAHMARD</sequence>